<comment type="subcellular location">
    <subcellularLocation>
        <location evidence="1">Cell membrane</location>
        <topology evidence="1">Multi-pass membrane protein</topology>
    </subcellularLocation>
</comment>
<feature type="transmembrane region" description="Helical" evidence="8">
    <location>
        <begin position="871"/>
        <end position="894"/>
    </location>
</feature>
<feature type="compositionally biased region" description="Low complexity" evidence="7">
    <location>
        <begin position="596"/>
        <end position="611"/>
    </location>
</feature>
<feature type="domain" description="ABC3 transporter permease C-terminal" evidence="9">
    <location>
        <begin position="315"/>
        <end position="428"/>
    </location>
</feature>
<feature type="transmembrane region" description="Helical" evidence="8">
    <location>
        <begin position="540"/>
        <end position="562"/>
    </location>
</feature>
<feature type="domain" description="MacB-like periplasmic core" evidence="10">
    <location>
        <begin position="551"/>
        <end position="797"/>
    </location>
</feature>
<evidence type="ECO:0000313" key="11">
    <source>
        <dbReference type="EMBL" id="THF75134.1"/>
    </source>
</evidence>
<evidence type="ECO:0000256" key="5">
    <source>
        <dbReference type="ARBA" id="ARBA00023136"/>
    </source>
</evidence>
<feature type="transmembrane region" description="Helical" evidence="8">
    <location>
        <begin position="350"/>
        <end position="376"/>
    </location>
</feature>
<evidence type="ECO:0000256" key="2">
    <source>
        <dbReference type="ARBA" id="ARBA00022475"/>
    </source>
</evidence>
<keyword evidence="3 8" id="KW-0812">Transmembrane</keyword>
<dbReference type="OrthoDB" id="51951at2"/>
<feature type="domain" description="ABC3 transporter permease C-terminal" evidence="9">
    <location>
        <begin position="833"/>
        <end position="954"/>
    </location>
</feature>
<feature type="transmembrane region" description="Helical" evidence="8">
    <location>
        <begin position="445"/>
        <end position="464"/>
    </location>
</feature>
<protein>
    <submittedName>
        <fullName evidence="11">FtsX-like permease family protein</fullName>
    </submittedName>
</protein>
<evidence type="ECO:0000259" key="9">
    <source>
        <dbReference type="Pfam" id="PF02687"/>
    </source>
</evidence>
<feature type="transmembrane region" description="Helical" evidence="8">
    <location>
        <begin position="821"/>
        <end position="850"/>
    </location>
</feature>
<evidence type="ECO:0000256" key="4">
    <source>
        <dbReference type="ARBA" id="ARBA00022989"/>
    </source>
</evidence>
<dbReference type="InterPro" id="IPR025857">
    <property type="entry name" value="MacB_PCD"/>
</dbReference>
<dbReference type="AlphaFoldDB" id="A0A4S4BK92"/>
<dbReference type="RefSeq" id="WP_136372146.1">
    <property type="nucleotide sequence ID" value="NZ_SSOB01000034.1"/>
</dbReference>
<evidence type="ECO:0000256" key="3">
    <source>
        <dbReference type="ARBA" id="ARBA00022692"/>
    </source>
</evidence>
<evidence type="ECO:0000313" key="12">
    <source>
        <dbReference type="Proteomes" id="UP000310636"/>
    </source>
</evidence>
<dbReference type="Proteomes" id="UP000310636">
    <property type="component" value="Unassembled WGS sequence"/>
</dbReference>
<organism evidence="11 12">
    <name type="scientific">Cohnella fermenti</name>
    <dbReference type="NCBI Taxonomy" id="2565925"/>
    <lineage>
        <taxon>Bacteria</taxon>
        <taxon>Bacillati</taxon>
        <taxon>Bacillota</taxon>
        <taxon>Bacilli</taxon>
        <taxon>Bacillales</taxon>
        <taxon>Paenibacillaceae</taxon>
        <taxon>Cohnella</taxon>
    </lineage>
</organism>
<dbReference type="GO" id="GO:0005886">
    <property type="term" value="C:plasma membrane"/>
    <property type="evidence" value="ECO:0007669"/>
    <property type="project" value="UniProtKB-SubCell"/>
</dbReference>
<keyword evidence="12" id="KW-1185">Reference proteome</keyword>
<feature type="transmembrane region" description="Helical" evidence="8">
    <location>
        <begin position="308"/>
        <end position="329"/>
    </location>
</feature>
<evidence type="ECO:0000256" key="1">
    <source>
        <dbReference type="ARBA" id="ARBA00004651"/>
    </source>
</evidence>
<evidence type="ECO:0000256" key="8">
    <source>
        <dbReference type="SAM" id="Phobius"/>
    </source>
</evidence>
<keyword evidence="2" id="KW-1003">Cell membrane</keyword>
<feature type="transmembrane region" description="Helical" evidence="8">
    <location>
        <begin position="931"/>
        <end position="950"/>
    </location>
</feature>
<comment type="caution">
    <text evidence="11">The sequence shown here is derived from an EMBL/GenBank/DDBJ whole genome shotgun (WGS) entry which is preliminary data.</text>
</comment>
<feature type="transmembrane region" description="Helical" evidence="8">
    <location>
        <begin position="490"/>
        <end position="519"/>
    </location>
</feature>
<gene>
    <name evidence="11" type="ORF">E6C55_22895</name>
</gene>
<dbReference type="PANTHER" id="PTHR30572">
    <property type="entry name" value="MEMBRANE COMPONENT OF TRANSPORTER-RELATED"/>
    <property type="match status" value="1"/>
</dbReference>
<proteinExistence type="inferred from homology"/>
<evidence type="ECO:0000256" key="7">
    <source>
        <dbReference type="SAM" id="MobiDB-lite"/>
    </source>
</evidence>
<dbReference type="EMBL" id="SSOB01000034">
    <property type="protein sequence ID" value="THF75134.1"/>
    <property type="molecule type" value="Genomic_DNA"/>
</dbReference>
<dbReference type="InterPro" id="IPR050250">
    <property type="entry name" value="Macrolide_Exporter_MacB"/>
</dbReference>
<evidence type="ECO:0000259" key="10">
    <source>
        <dbReference type="Pfam" id="PF12704"/>
    </source>
</evidence>
<dbReference type="GO" id="GO:0022857">
    <property type="term" value="F:transmembrane transporter activity"/>
    <property type="evidence" value="ECO:0007669"/>
    <property type="project" value="TreeGrafter"/>
</dbReference>
<accession>A0A4S4BK92</accession>
<dbReference type="Pfam" id="PF12704">
    <property type="entry name" value="MacB_PCD"/>
    <property type="match status" value="1"/>
</dbReference>
<dbReference type="InterPro" id="IPR003838">
    <property type="entry name" value="ABC3_permease_C"/>
</dbReference>
<evidence type="ECO:0000256" key="6">
    <source>
        <dbReference type="ARBA" id="ARBA00038076"/>
    </source>
</evidence>
<dbReference type="Pfam" id="PF02687">
    <property type="entry name" value="FtsX"/>
    <property type="match status" value="2"/>
</dbReference>
<name>A0A4S4BK92_9BACL</name>
<dbReference type="PANTHER" id="PTHR30572:SF4">
    <property type="entry name" value="ABC TRANSPORTER PERMEASE YTRF"/>
    <property type="match status" value="1"/>
</dbReference>
<keyword evidence="5 8" id="KW-0472">Membrane</keyword>
<sequence length="964" mass="106398">MALFVMIVRKMIQNKWLVFSLFLGMVISVALVSTMPIYSEAILSRMLVKDLETMQKEKNVYPATLYAKATFSNEAPEKRRQIVESLDAYMLGEGAQSSTLPVVESVVHRNTRSFDSVPEAGTESDKKKTRSFRISSMSDLEDHIKLTDGRMPAAEPVDGVYEVLVTEAGLNNLRAVLDSVFYSEGDKVSGELRFKPVGVFEKLRDDDPYFYDPSLTGLGNTLLIDEELFERDFVQGAKVLVTNSVWYTVLDYSKMELSQVDRFVAASKNMENQVKQRVGAFQTEFKAPALATIASYEERAAKLRTLMWSLYIPVLIMLGFYMFMVANLIASRQKNEIAVLRSRGAARWQIVASFAIEGILLSAAALAAGPAIGLFFTKLLGASNGFLSFVSRAALPAKLTREAYVYGAIAAAAAFILLLIPVLLATRVSIVGHKQQLARQTKTPLWHKLFLDVIFVAVAIYGLFNFRERLDNLQSLGLNSTDLNLDPLQFVVPALFIVGSGLLLLRLYPYLLSLIYWLGRRWWRPSMYATLIQVSRSSSQYQFLMVFLILTIATGIFSASAARTIDGNTEDRIRYGNGADIVLSSSWPNDAPPPATSMSGPSSGDTTTSSLGGSRKINYLEPAFEPYSTLPGVEHAAKVFKKKDAFFSMGDQSASVTLIGIDTDDFGMTTWFRSSLLGYPLNDYLNLIATDSKAVLISRTLAEQKGVKVGDTIWVGWSDVGSASFIVYGILDYFPTFNPLPPVGSVDVGDAKAKANAPMLIVGQLPRIQFQLSLEPYDVWLKMEPGYGVEELYAAIEERKLPITKVVNTTLDWNKAKNDPFLMAINGILTLGFLIAIVVSFSGFLLYWVLSLRGRTLQNGIMRAIGLSVRQMVGMLIVEQLLTSGIAVAIGVLVGNLSSLLYVPNFQIAFNPSTMVPPFEVIFEALDFARLYSVVAVMLLVGLVILGAMVSRTRIHQALKLGED</sequence>
<reference evidence="11 12" key="1">
    <citation type="submission" date="2019-04" db="EMBL/GenBank/DDBJ databases">
        <title>Cohnella sp. nov. isolated from preserved vegetables.</title>
        <authorList>
            <person name="Lin S.-Y."/>
            <person name="Hung M.-H."/>
            <person name="Young C.-C."/>
        </authorList>
    </citation>
    <scope>NUCLEOTIDE SEQUENCE [LARGE SCALE GENOMIC DNA]</scope>
    <source>
        <strain evidence="11 12">CC-MHH1044</strain>
    </source>
</reference>
<comment type="similarity">
    <text evidence="6">Belongs to the ABC-4 integral membrane protein family.</text>
</comment>
<feature type="transmembrane region" description="Helical" evidence="8">
    <location>
        <begin position="403"/>
        <end position="424"/>
    </location>
</feature>
<feature type="region of interest" description="Disordered" evidence="7">
    <location>
        <begin position="592"/>
        <end position="611"/>
    </location>
</feature>
<keyword evidence="4 8" id="KW-1133">Transmembrane helix</keyword>